<keyword evidence="5" id="KW-1185">Reference proteome</keyword>
<dbReference type="EMBL" id="JAEHFW010000001">
    <property type="protein sequence ID" value="MBK0378838.1"/>
    <property type="molecule type" value="Genomic_DNA"/>
</dbReference>
<organism evidence="4 5">
    <name type="scientific">Mucilaginibacter segetis</name>
    <dbReference type="NCBI Taxonomy" id="2793071"/>
    <lineage>
        <taxon>Bacteria</taxon>
        <taxon>Pseudomonadati</taxon>
        <taxon>Bacteroidota</taxon>
        <taxon>Sphingobacteriia</taxon>
        <taxon>Sphingobacteriales</taxon>
        <taxon>Sphingobacteriaceae</taxon>
        <taxon>Mucilaginibacter</taxon>
    </lineage>
</organism>
<dbReference type="Pfam" id="PF01370">
    <property type="entry name" value="Epimerase"/>
    <property type="match status" value="1"/>
</dbReference>
<evidence type="ECO:0000313" key="5">
    <source>
        <dbReference type="Proteomes" id="UP000613193"/>
    </source>
</evidence>
<dbReference type="InterPro" id="IPR013549">
    <property type="entry name" value="DUF1731"/>
</dbReference>
<dbReference type="PANTHER" id="PTHR11092">
    <property type="entry name" value="SUGAR NUCLEOTIDE EPIMERASE RELATED"/>
    <property type="match status" value="1"/>
</dbReference>
<evidence type="ECO:0000259" key="3">
    <source>
        <dbReference type="Pfam" id="PF08338"/>
    </source>
</evidence>
<comment type="caution">
    <text evidence="4">The sequence shown here is derived from an EMBL/GenBank/DDBJ whole genome shotgun (WGS) entry which is preliminary data.</text>
</comment>
<evidence type="ECO:0000259" key="2">
    <source>
        <dbReference type="Pfam" id="PF01370"/>
    </source>
</evidence>
<accession>A0A934PTQ9</accession>
<feature type="domain" description="NAD-dependent epimerase/dehydratase" evidence="2">
    <location>
        <begin position="6"/>
        <end position="226"/>
    </location>
</feature>
<dbReference type="RefSeq" id="WP_200065274.1">
    <property type="nucleotide sequence ID" value="NZ_JAEHFW010000001.1"/>
</dbReference>
<proteinExistence type="inferred from homology"/>
<dbReference type="AlphaFoldDB" id="A0A934PTQ9"/>
<evidence type="ECO:0000313" key="4">
    <source>
        <dbReference type="EMBL" id="MBK0378838.1"/>
    </source>
</evidence>
<dbReference type="InterPro" id="IPR010099">
    <property type="entry name" value="SDR39U1"/>
</dbReference>
<dbReference type="InterPro" id="IPR036291">
    <property type="entry name" value="NAD(P)-bd_dom_sf"/>
</dbReference>
<sequence length="308" mass="34234">MKYKKIVLAGGNGYLGTVLAAYYKDLADEVIILSRKANPATANVKTVVWDGQTEGEWISALNGADMLINLCGKNVNCRYTPENRQQIISSRVVPTALLGDAINKISDPPELWINVTSATIYRHAEDHAQDEATGETGNGFSIEVCKKWEQAFFDVDTPATRQVALRMGIVLGRNDGVFPRLLNLVKLGMGGMQGDGEQYVAWIHELDAAQITEYIYRHRELNGVINCTSPNAVKNKELMGIIRKAYGVPFGLPAPQWLLEIGARLIVTETELILKSRWVAPKRLLEAGYQFRFPLTQHAIHDILSTRV</sequence>
<dbReference type="Pfam" id="PF08338">
    <property type="entry name" value="DUF1731"/>
    <property type="match status" value="1"/>
</dbReference>
<feature type="domain" description="DUF1731" evidence="3">
    <location>
        <begin position="254"/>
        <end position="303"/>
    </location>
</feature>
<dbReference type="InterPro" id="IPR001509">
    <property type="entry name" value="Epimerase_deHydtase"/>
</dbReference>
<evidence type="ECO:0000256" key="1">
    <source>
        <dbReference type="ARBA" id="ARBA00009353"/>
    </source>
</evidence>
<dbReference type="SUPFAM" id="SSF51735">
    <property type="entry name" value="NAD(P)-binding Rossmann-fold domains"/>
    <property type="match status" value="1"/>
</dbReference>
<comment type="similarity">
    <text evidence="1">Belongs to the NAD(P)-dependent epimerase/dehydratase family. SDR39U1 subfamily.</text>
</comment>
<reference evidence="4" key="1">
    <citation type="submission" date="2020-12" db="EMBL/GenBank/DDBJ databases">
        <title>Bacterial novel species Mucilaginibacter sp. SD-g isolated from soil.</title>
        <authorList>
            <person name="Jung H.-Y."/>
        </authorList>
    </citation>
    <scope>NUCLEOTIDE SEQUENCE</scope>
    <source>
        <strain evidence="4">SD-g</strain>
    </source>
</reference>
<dbReference type="PANTHER" id="PTHR11092:SF0">
    <property type="entry name" value="EPIMERASE FAMILY PROTEIN SDR39U1"/>
    <property type="match status" value="1"/>
</dbReference>
<gene>
    <name evidence="4" type="ORF">I5M19_05945</name>
</gene>
<protein>
    <submittedName>
        <fullName evidence="4">TIGR01777 family oxidoreductase</fullName>
    </submittedName>
</protein>
<dbReference type="Gene3D" id="3.40.50.720">
    <property type="entry name" value="NAD(P)-binding Rossmann-like Domain"/>
    <property type="match status" value="1"/>
</dbReference>
<name>A0A934PTQ9_9SPHI</name>
<dbReference type="Proteomes" id="UP000613193">
    <property type="component" value="Unassembled WGS sequence"/>
</dbReference>
<dbReference type="NCBIfam" id="TIGR01777">
    <property type="entry name" value="yfcH"/>
    <property type="match status" value="1"/>
</dbReference>